<dbReference type="CDD" id="cd03249">
    <property type="entry name" value="ABC_MTABC3_MDL1_MDL2"/>
    <property type="match status" value="2"/>
</dbReference>
<protein>
    <recommendedName>
        <fullName evidence="17">Multidrug resistance protein 1</fullName>
    </recommendedName>
</protein>
<dbReference type="SUPFAM" id="SSF90123">
    <property type="entry name" value="ABC transporter transmembrane region"/>
    <property type="match status" value="2"/>
</dbReference>
<dbReference type="CDD" id="cd18577">
    <property type="entry name" value="ABC_6TM_Pgp_ABCB1_D1_like"/>
    <property type="match status" value="1"/>
</dbReference>
<keyword evidence="6" id="KW-0547">Nucleotide-binding</keyword>
<evidence type="ECO:0000256" key="4">
    <source>
        <dbReference type="ARBA" id="ARBA00022692"/>
    </source>
</evidence>
<keyword evidence="8 12" id="KW-1133">Transmembrane helix</keyword>
<dbReference type="InterPro" id="IPR003439">
    <property type="entry name" value="ABC_transporter-like_ATP-bd"/>
</dbReference>
<name>A0A564YGG1_HYMDI</name>
<dbReference type="InterPro" id="IPR039421">
    <property type="entry name" value="Type_1_exporter"/>
</dbReference>
<gene>
    <name evidence="15" type="ORF">WMSIL1_LOCUS5544</name>
</gene>
<feature type="transmembrane region" description="Helical" evidence="12">
    <location>
        <begin position="728"/>
        <end position="753"/>
    </location>
</feature>
<dbReference type="InterPro" id="IPR011527">
    <property type="entry name" value="ABC1_TM_dom"/>
</dbReference>
<dbReference type="InterPro" id="IPR017871">
    <property type="entry name" value="ABC_transporter-like_CS"/>
</dbReference>
<feature type="transmembrane region" description="Helical" evidence="12">
    <location>
        <begin position="50"/>
        <end position="73"/>
    </location>
</feature>
<dbReference type="PROSITE" id="PS00211">
    <property type="entry name" value="ABC_TRANSPORTER_1"/>
    <property type="match status" value="2"/>
</dbReference>
<dbReference type="FunFam" id="3.40.50.300:FF:000205">
    <property type="entry name" value="ABC transporter B family member 4"/>
    <property type="match status" value="1"/>
</dbReference>
<evidence type="ECO:0000256" key="2">
    <source>
        <dbReference type="ARBA" id="ARBA00007577"/>
    </source>
</evidence>
<feature type="transmembrane region" description="Helical" evidence="12">
    <location>
        <begin position="171"/>
        <end position="191"/>
    </location>
</feature>
<dbReference type="PANTHER" id="PTHR43394">
    <property type="entry name" value="ATP-DEPENDENT PERMEASE MDL1, MITOCHONDRIAL"/>
    <property type="match status" value="1"/>
</dbReference>
<evidence type="ECO:0000256" key="1">
    <source>
        <dbReference type="ARBA" id="ARBA00004141"/>
    </source>
</evidence>
<feature type="domain" description="ABC transporter" evidence="13">
    <location>
        <begin position="372"/>
        <end position="608"/>
    </location>
</feature>
<evidence type="ECO:0000259" key="13">
    <source>
        <dbReference type="PROSITE" id="PS50893"/>
    </source>
</evidence>
<feature type="region of interest" description="Disordered" evidence="11">
    <location>
        <begin position="608"/>
        <end position="651"/>
    </location>
</feature>
<dbReference type="CDD" id="cd18578">
    <property type="entry name" value="ABC_6TM_Pgp_ABCB1_D2_like"/>
    <property type="match status" value="1"/>
</dbReference>
<feature type="domain" description="ABC transmembrane type-1" evidence="14">
    <location>
        <begin position="689"/>
        <end position="971"/>
    </location>
</feature>
<evidence type="ECO:0000313" key="15">
    <source>
        <dbReference type="EMBL" id="VUZ45634.1"/>
    </source>
</evidence>
<keyword evidence="5" id="KW-0677">Repeat</keyword>
<accession>A0A564YGG1</accession>
<evidence type="ECO:0000313" key="16">
    <source>
        <dbReference type="Proteomes" id="UP000321570"/>
    </source>
</evidence>
<dbReference type="SMART" id="SM00382">
    <property type="entry name" value="AAA"/>
    <property type="match status" value="2"/>
</dbReference>
<evidence type="ECO:0000256" key="8">
    <source>
        <dbReference type="ARBA" id="ARBA00022989"/>
    </source>
</evidence>
<dbReference type="InterPro" id="IPR036640">
    <property type="entry name" value="ABC1_TM_sf"/>
</dbReference>
<evidence type="ECO:0000256" key="7">
    <source>
        <dbReference type="ARBA" id="ARBA00022840"/>
    </source>
</evidence>
<evidence type="ECO:0000256" key="9">
    <source>
        <dbReference type="ARBA" id="ARBA00023136"/>
    </source>
</evidence>
<dbReference type="PROSITE" id="PS50893">
    <property type="entry name" value="ABC_TRANSPORTER_2"/>
    <property type="match status" value="2"/>
</dbReference>
<keyword evidence="4 12" id="KW-0812">Transmembrane</keyword>
<evidence type="ECO:0000256" key="6">
    <source>
        <dbReference type="ARBA" id="ARBA00022741"/>
    </source>
</evidence>
<feature type="transmembrane region" description="Helical" evidence="12">
    <location>
        <begin position="197"/>
        <end position="217"/>
    </location>
</feature>
<evidence type="ECO:0008006" key="17">
    <source>
        <dbReference type="Google" id="ProtNLM"/>
    </source>
</evidence>
<evidence type="ECO:0000256" key="10">
    <source>
        <dbReference type="ARBA" id="ARBA00023180"/>
    </source>
</evidence>
<dbReference type="InterPro" id="IPR003593">
    <property type="entry name" value="AAA+_ATPase"/>
</dbReference>
<feature type="compositionally biased region" description="Acidic residues" evidence="11">
    <location>
        <begin position="616"/>
        <end position="632"/>
    </location>
</feature>
<feature type="domain" description="ABC transporter" evidence="13">
    <location>
        <begin position="1005"/>
        <end position="1275"/>
    </location>
</feature>
<dbReference type="Gene3D" id="1.20.1560.10">
    <property type="entry name" value="ABC transporter type 1, transmembrane domain"/>
    <property type="match status" value="1"/>
</dbReference>
<proteinExistence type="inferred from homology"/>
<evidence type="ECO:0000259" key="14">
    <source>
        <dbReference type="PROSITE" id="PS50929"/>
    </source>
</evidence>
<evidence type="ECO:0000256" key="12">
    <source>
        <dbReference type="SAM" id="Phobius"/>
    </source>
</evidence>
<sequence length="1283" mass="141989">MKEKKDIDASEKEIEVESDFAVELDDGFEEGDKPLRFYQLFRYSDGWDKVLIFIGIFGSVVTGVANPATLYLFSEVVTTLTTPSSQSYVERFSKYMPYYLTVGAIIFTLSFLQMFALKVSAQRQSRRIRLLLFKQVLRQDIAWFDRQSPGALITKLSYNIEQIEGGIGDRLGSFIQNVFTATAAIVVSLAIGWKLALVSLAMAPIILSSFMTLGFALRKYSAKEVSAYEKAGSVASEILSSIRTVYAFGCQQKEALRYENELGHSAKVFMIKSVLMGIGMGMIGCSIFCTSALLLWYGVKLVIEESYDNGIVVSVMMSFIIGNTSLGRSLPEIEFFANAKRSAASIFSIIDRVPSIDVMGEGQILDSFAGKIEFKNVSFFYPTRPDVQVLRDFSLTINPGETVAIVGPSGSGKSTTVQLLQRFYDTTKGNILLDGVDIRNLKVSWLRRQLGVVSQEPNLYAGTVAENIQLGRPNAEFKEIEKAAVQADAHNFILSLPEDYDTYLTEGGGKLSGGQKQRLAIARALIREPKILLLDEATSALDNKSEKVVQAAFDKACRGRTVIMIAHRLTTVRNADRIVVVDRGVVQEMGTHDELVAKGGIYAGMLAKQPKHHEDSEESETESEESSSEDEESNKGFHRGASFRASKVSEDSETESMVSDMTFAVKSRKPALLEAIQMNKPEYPFLIYGLAAICLAGVCLPSFSLVYAEVFNLFFMKNEQEKRDRASFLAGMFALLGFLRLFFEATGNAALGVSGARLTMRARKLFFQTILKQEIGWFDRQDNQPGILTARLATEVQSLHRVTGTQLGIFLEGMALTISALTIAFTYNWKLTLIALAFVPALFLAGSLQARQLNGGVGQNQVEGANVAQEAFSSNRTVAALGLEEFIYQKFRQESKSPVKSRYGEAAEFAIVHALANGTFFFLIAAYYHVGCMLIDRGEILLPTMFRIFSAVNFAAQGLGRAATYAPDFTQAAQKIKKTLKTIHRKSRMDVDEGEFPLEPPKGKFEFRNVHFRYPTRRKNRILRNFTHTVEPGTSTAMVGSSGCGKSTVLQLVQRLYDVDDRGDGSGIFLDGRDLRSLAPTWIREHIGVVSQEPNLFNLSIKENIAYGCKDEPPMEEIIEAAKQANIHEFISTLPDVGFYLKHFLLWYQIDLHIVLNILIQGYDTNVGTGGSQLSGGQKQRVAIARALIRKPKILLLDEATSALDVDSERIVQQTLDEAMHEANGGRTCFVVAHRLTTVMNCDEIVVIMGGRRVEYGPPNLLLQQKGAFYELHNASGGAVAGH</sequence>
<dbReference type="GO" id="GO:0005743">
    <property type="term" value="C:mitochondrial inner membrane"/>
    <property type="evidence" value="ECO:0007669"/>
    <property type="project" value="TreeGrafter"/>
</dbReference>
<dbReference type="FunFam" id="3.40.50.300:FF:000240">
    <property type="entry name" value="ABC transporter B family member 20"/>
    <property type="match status" value="1"/>
</dbReference>
<dbReference type="GO" id="GO:0090374">
    <property type="term" value="P:oligopeptide export from mitochondrion"/>
    <property type="evidence" value="ECO:0007669"/>
    <property type="project" value="TreeGrafter"/>
</dbReference>
<feature type="transmembrane region" description="Helical" evidence="12">
    <location>
        <begin position="685"/>
        <end position="708"/>
    </location>
</feature>
<evidence type="ECO:0000256" key="11">
    <source>
        <dbReference type="SAM" id="MobiDB-lite"/>
    </source>
</evidence>
<dbReference type="Proteomes" id="UP000321570">
    <property type="component" value="Unassembled WGS sequence"/>
</dbReference>
<evidence type="ECO:0000256" key="3">
    <source>
        <dbReference type="ARBA" id="ARBA00022448"/>
    </source>
</evidence>
<keyword evidence="3" id="KW-0813">Transport</keyword>
<keyword evidence="16" id="KW-1185">Reference proteome</keyword>
<dbReference type="EMBL" id="CABIJS010000177">
    <property type="protein sequence ID" value="VUZ45634.1"/>
    <property type="molecule type" value="Genomic_DNA"/>
</dbReference>
<dbReference type="SUPFAM" id="SSF52540">
    <property type="entry name" value="P-loop containing nucleoside triphosphate hydrolases"/>
    <property type="match status" value="2"/>
</dbReference>
<keyword evidence="9 12" id="KW-0472">Membrane</keyword>
<keyword evidence="7" id="KW-0067">ATP-binding</keyword>
<dbReference type="PANTHER" id="PTHR43394:SF27">
    <property type="entry name" value="ATP-DEPENDENT TRANSLOCASE ABCB1-LIKE"/>
    <property type="match status" value="1"/>
</dbReference>
<dbReference type="GO" id="GO:0016887">
    <property type="term" value="F:ATP hydrolysis activity"/>
    <property type="evidence" value="ECO:0007669"/>
    <property type="project" value="InterPro"/>
</dbReference>
<feature type="transmembrane region" description="Helical" evidence="12">
    <location>
        <begin position="807"/>
        <end position="827"/>
    </location>
</feature>
<feature type="transmembrane region" description="Helical" evidence="12">
    <location>
        <begin position="274"/>
        <end position="299"/>
    </location>
</feature>
<comment type="subcellular location">
    <subcellularLocation>
        <location evidence="1">Membrane</location>
        <topology evidence="1">Multi-pass membrane protein</topology>
    </subcellularLocation>
</comment>
<comment type="similarity">
    <text evidence="2">Belongs to the ABC transporter superfamily. ABCB family. Multidrug resistance exporter (TC 3.A.1.201) subfamily.</text>
</comment>
<dbReference type="Pfam" id="PF00664">
    <property type="entry name" value="ABC_membrane"/>
    <property type="match status" value="2"/>
</dbReference>
<feature type="transmembrane region" description="Helical" evidence="12">
    <location>
        <begin position="833"/>
        <end position="850"/>
    </location>
</feature>
<feature type="domain" description="ABC transmembrane type-1" evidence="14">
    <location>
        <begin position="53"/>
        <end position="338"/>
    </location>
</feature>
<reference evidence="15 16" key="1">
    <citation type="submission" date="2019-07" db="EMBL/GenBank/DDBJ databases">
        <authorList>
            <person name="Jastrzebski P J."/>
            <person name="Paukszto L."/>
            <person name="Jastrzebski P J."/>
        </authorList>
    </citation>
    <scope>NUCLEOTIDE SEQUENCE [LARGE SCALE GENOMIC DNA]</scope>
    <source>
        <strain evidence="15 16">WMS-il1</strain>
    </source>
</reference>
<dbReference type="PROSITE" id="PS50929">
    <property type="entry name" value="ABC_TM1F"/>
    <property type="match status" value="2"/>
</dbReference>
<evidence type="ECO:0000256" key="5">
    <source>
        <dbReference type="ARBA" id="ARBA00022737"/>
    </source>
</evidence>
<dbReference type="GO" id="GO:0015421">
    <property type="term" value="F:ABC-type oligopeptide transporter activity"/>
    <property type="evidence" value="ECO:0007669"/>
    <property type="project" value="TreeGrafter"/>
</dbReference>
<feature type="transmembrane region" description="Helical" evidence="12">
    <location>
        <begin position="98"/>
        <end position="117"/>
    </location>
</feature>
<dbReference type="InterPro" id="IPR027417">
    <property type="entry name" value="P-loop_NTPase"/>
</dbReference>
<dbReference type="Gene3D" id="3.40.50.300">
    <property type="entry name" value="P-loop containing nucleotide triphosphate hydrolases"/>
    <property type="match status" value="2"/>
</dbReference>
<organism evidence="15 16">
    <name type="scientific">Hymenolepis diminuta</name>
    <name type="common">Rat tapeworm</name>
    <dbReference type="NCBI Taxonomy" id="6216"/>
    <lineage>
        <taxon>Eukaryota</taxon>
        <taxon>Metazoa</taxon>
        <taxon>Spiralia</taxon>
        <taxon>Lophotrochozoa</taxon>
        <taxon>Platyhelminthes</taxon>
        <taxon>Cestoda</taxon>
        <taxon>Eucestoda</taxon>
        <taxon>Cyclophyllidea</taxon>
        <taxon>Hymenolepididae</taxon>
        <taxon>Hymenolepis</taxon>
    </lineage>
</organism>
<feature type="transmembrane region" description="Helical" evidence="12">
    <location>
        <begin position="311"/>
        <end position="331"/>
    </location>
</feature>
<feature type="transmembrane region" description="Helical" evidence="12">
    <location>
        <begin position="906"/>
        <end position="928"/>
    </location>
</feature>
<keyword evidence="10" id="KW-0325">Glycoprotein</keyword>
<dbReference type="GO" id="GO:0005524">
    <property type="term" value="F:ATP binding"/>
    <property type="evidence" value="ECO:0007669"/>
    <property type="project" value="UniProtKB-KW"/>
</dbReference>
<dbReference type="Pfam" id="PF00005">
    <property type="entry name" value="ABC_tran"/>
    <property type="match status" value="2"/>
</dbReference>